<protein>
    <submittedName>
        <fullName evidence="2">Uncharacterized protein</fullName>
    </submittedName>
</protein>
<keyword evidence="3" id="KW-1185">Reference proteome</keyword>
<feature type="region of interest" description="Disordered" evidence="1">
    <location>
        <begin position="387"/>
        <end position="425"/>
    </location>
</feature>
<evidence type="ECO:0000256" key="1">
    <source>
        <dbReference type="SAM" id="MobiDB-lite"/>
    </source>
</evidence>
<evidence type="ECO:0000313" key="3">
    <source>
        <dbReference type="Proteomes" id="UP000481861"/>
    </source>
</evidence>
<feature type="non-terminal residue" evidence="2">
    <location>
        <position position="1"/>
    </location>
</feature>
<sequence>PYLIRVTPSHTEAAYVSVENFEQFLTDVSCSKSGRDGLVDITFVFDTMQADKISYDFENLVVSVAGQHLVLGDASEAHTHLRFSGGPLPSELKPKLKARHNLDYALAKRDRDTSSWTIPLDQSWDSREDIATASFVIDVELEDLLRFDSPFNEATIKLEATKAIEGDFNIEVVADVEAHAQCSFPGGCRGYNRLGKKFQPGGPQKGPGFLLGGWDLTASASLGLSLSLDAYAKAKVTVPVKIDTPQGSAAWKNLFGGGGNTLDLAPNVQTPIISKKDAEAKICAAIAIGPAISLSLTHDSPSVKLSIGARLDLPRVSLCAELAQDVNADCDAGTFDEAVKLTGDIGVGLVAFGDVDVVGLEIVDFNTEVGDLYKKWEFLEHCYDISVDDDDDDDDKPIINDPPPLPDSSNPVPPPTDGNANITTPGTPGGYNTLFDCSGVAPSPGGQPCGAVTMLCPSAYTWSCGNGEEGVVPPGTFCACGAFRYPGWTPPSASSPACTGGIYCVSDTTFSVCSPAGIEPPQAMAPGTICRNGEILAARRYVRI</sequence>
<evidence type="ECO:0000313" key="2">
    <source>
        <dbReference type="EMBL" id="KAF2869770.1"/>
    </source>
</evidence>
<accession>A0A7C8IB73</accession>
<comment type="caution">
    <text evidence="2">The sequence shown here is derived from an EMBL/GenBank/DDBJ whole genome shotgun (WGS) entry which is preliminary data.</text>
</comment>
<organism evidence="2 3">
    <name type="scientific">Massariosphaeria phaeospora</name>
    <dbReference type="NCBI Taxonomy" id="100035"/>
    <lineage>
        <taxon>Eukaryota</taxon>
        <taxon>Fungi</taxon>
        <taxon>Dikarya</taxon>
        <taxon>Ascomycota</taxon>
        <taxon>Pezizomycotina</taxon>
        <taxon>Dothideomycetes</taxon>
        <taxon>Pleosporomycetidae</taxon>
        <taxon>Pleosporales</taxon>
        <taxon>Pleosporales incertae sedis</taxon>
        <taxon>Massariosphaeria</taxon>
    </lineage>
</organism>
<gene>
    <name evidence="2" type="ORF">BDV95DRAFT_497226</name>
</gene>
<dbReference type="OrthoDB" id="3943673at2759"/>
<dbReference type="AlphaFoldDB" id="A0A7C8IB73"/>
<proteinExistence type="predicted"/>
<feature type="compositionally biased region" description="Pro residues" evidence="1">
    <location>
        <begin position="400"/>
        <end position="416"/>
    </location>
</feature>
<dbReference type="EMBL" id="JAADJZ010000015">
    <property type="protein sequence ID" value="KAF2869770.1"/>
    <property type="molecule type" value="Genomic_DNA"/>
</dbReference>
<name>A0A7C8IB73_9PLEO</name>
<reference evidence="2 3" key="1">
    <citation type="submission" date="2020-01" db="EMBL/GenBank/DDBJ databases">
        <authorList>
            <consortium name="DOE Joint Genome Institute"/>
            <person name="Haridas S."/>
            <person name="Albert R."/>
            <person name="Binder M."/>
            <person name="Bloem J."/>
            <person name="Labutti K."/>
            <person name="Salamov A."/>
            <person name="Andreopoulos B."/>
            <person name="Baker S.E."/>
            <person name="Barry K."/>
            <person name="Bills G."/>
            <person name="Bluhm B.H."/>
            <person name="Cannon C."/>
            <person name="Castanera R."/>
            <person name="Culley D.E."/>
            <person name="Daum C."/>
            <person name="Ezra D."/>
            <person name="Gonzalez J.B."/>
            <person name="Henrissat B."/>
            <person name="Kuo A."/>
            <person name="Liang C."/>
            <person name="Lipzen A."/>
            <person name="Lutzoni F."/>
            <person name="Magnuson J."/>
            <person name="Mondo S."/>
            <person name="Nolan M."/>
            <person name="Ohm R."/>
            <person name="Pangilinan J."/>
            <person name="Park H.-J.H."/>
            <person name="Ramirez L."/>
            <person name="Alfaro M."/>
            <person name="Sun H."/>
            <person name="Tritt A."/>
            <person name="Yoshinaga Y."/>
            <person name="Zwiers L.-H.L."/>
            <person name="Turgeon B.G."/>
            <person name="Goodwin S.B."/>
            <person name="Spatafora J.W."/>
            <person name="Crous P.W."/>
            <person name="Grigoriev I.V."/>
        </authorList>
    </citation>
    <scope>NUCLEOTIDE SEQUENCE [LARGE SCALE GENOMIC DNA]</scope>
    <source>
        <strain evidence="2 3">CBS 611.86</strain>
    </source>
</reference>
<dbReference type="Proteomes" id="UP000481861">
    <property type="component" value="Unassembled WGS sequence"/>
</dbReference>